<dbReference type="OrthoDB" id="5597489at2759"/>
<dbReference type="AlphaFoldDB" id="A0A8H3TNC0"/>
<evidence type="ECO:0000259" key="3">
    <source>
        <dbReference type="Pfam" id="PF24841"/>
    </source>
</evidence>
<accession>A0A8H3TNC0</accession>
<evidence type="ECO:0000313" key="5">
    <source>
        <dbReference type="Proteomes" id="UP000620104"/>
    </source>
</evidence>
<feature type="transmembrane region" description="Helical" evidence="2">
    <location>
        <begin position="164"/>
        <end position="183"/>
    </location>
</feature>
<sequence length="238" mass="27497">MPTIEELTPEEQLRLAQAAGAIPVRLRPSEVRQRRAGRKNGKATPEPLIKDLPPLPDNVTIHHVPLDKAEISYEDREYDDDEEMEQIRERQFTGDERPIDFADEIFNVIMYLIPYSTFFLLLDILSHKQYSQNPSFDDYAIRLLQAVPLIAVLTFYANRYEKHWITNPLLMTTSILAGSRLVWLMNKANWRMVTEQAPPVGALWVFAIVQMPVGRAVITLLVVLLWGWHSKMRLFPSS</sequence>
<feature type="transmembrane region" description="Helical" evidence="2">
    <location>
        <begin position="203"/>
        <end position="228"/>
    </location>
</feature>
<name>A0A8H3TNC0_9TREE</name>
<evidence type="ECO:0000256" key="1">
    <source>
        <dbReference type="SAM" id="MobiDB-lite"/>
    </source>
</evidence>
<keyword evidence="5" id="KW-1185">Reference proteome</keyword>
<comment type="caution">
    <text evidence="4">The sequence shown here is derived from an EMBL/GenBank/DDBJ whole genome shotgun (WGS) entry which is preliminary data.</text>
</comment>
<keyword evidence="2" id="KW-1133">Transmembrane helix</keyword>
<dbReference type="Pfam" id="PF24841">
    <property type="entry name" value="DUF7719"/>
    <property type="match status" value="1"/>
</dbReference>
<reference evidence="4" key="1">
    <citation type="submission" date="2020-07" db="EMBL/GenBank/DDBJ databases">
        <title>Draft Genome Sequence of a Deep-Sea Yeast, Naganishia (Cryptococcus) liquefaciens strain N6.</title>
        <authorList>
            <person name="Han Y.W."/>
            <person name="Kajitani R."/>
            <person name="Morimoto H."/>
            <person name="Parhat M."/>
            <person name="Tsubouchi H."/>
            <person name="Bakenova O."/>
            <person name="Ogata M."/>
            <person name="Argunhan B."/>
            <person name="Aoki R."/>
            <person name="Kajiwara S."/>
            <person name="Itoh T."/>
            <person name="Iwasaki H."/>
        </authorList>
    </citation>
    <scope>NUCLEOTIDE SEQUENCE</scope>
    <source>
        <strain evidence="4">N6</strain>
    </source>
</reference>
<keyword evidence="2" id="KW-0472">Membrane</keyword>
<dbReference type="PANTHER" id="PTHR37846">
    <property type="entry name" value="YALI0B21296P"/>
    <property type="match status" value="1"/>
</dbReference>
<evidence type="ECO:0000313" key="4">
    <source>
        <dbReference type="EMBL" id="GHJ84014.1"/>
    </source>
</evidence>
<dbReference type="PANTHER" id="PTHR37846:SF1">
    <property type="entry name" value="DEACETYLASE-LIKE PROTEIN"/>
    <property type="match status" value="1"/>
</dbReference>
<keyword evidence="2" id="KW-0812">Transmembrane</keyword>
<proteinExistence type="predicted"/>
<evidence type="ECO:0000256" key="2">
    <source>
        <dbReference type="SAM" id="Phobius"/>
    </source>
</evidence>
<feature type="domain" description="DUF7719" evidence="3">
    <location>
        <begin position="169"/>
        <end position="232"/>
    </location>
</feature>
<dbReference type="Proteomes" id="UP000620104">
    <property type="component" value="Unassembled WGS sequence"/>
</dbReference>
<dbReference type="InterPro" id="IPR056136">
    <property type="entry name" value="DUF7719"/>
</dbReference>
<feature type="region of interest" description="Disordered" evidence="1">
    <location>
        <begin position="26"/>
        <end position="54"/>
    </location>
</feature>
<protein>
    <recommendedName>
        <fullName evidence="3">DUF7719 domain-containing protein</fullName>
    </recommendedName>
</protein>
<gene>
    <name evidence="4" type="ORF">NliqN6_0416</name>
</gene>
<feature type="transmembrane region" description="Helical" evidence="2">
    <location>
        <begin position="139"/>
        <end position="157"/>
    </location>
</feature>
<dbReference type="EMBL" id="BLZA01000005">
    <property type="protein sequence ID" value="GHJ84014.1"/>
    <property type="molecule type" value="Genomic_DNA"/>
</dbReference>
<organism evidence="4 5">
    <name type="scientific">Naganishia liquefaciens</name>
    <dbReference type="NCBI Taxonomy" id="104408"/>
    <lineage>
        <taxon>Eukaryota</taxon>
        <taxon>Fungi</taxon>
        <taxon>Dikarya</taxon>
        <taxon>Basidiomycota</taxon>
        <taxon>Agaricomycotina</taxon>
        <taxon>Tremellomycetes</taxon>
        <taxon>Filobasidiales</taxon>
        <taxon>Filobasidiaceae</taxon>
        <taxon>Naganishia</taxon>
    </lineage>
</organism>
<feature type="transmembrane region" description="Helical" evidence="2">
    <location>
        <begin position="105"/>
        <end position="127"/>
    </location>
</feature>